<dbReference type="PANTHER" id="PTHR30489:SF0">
    <property type="entry name" value="LIPOPROTEIN-RELEASING SYSTEM TRANSMEMBRANE PROTEIN LOLE"/>
    <property type="match status" value="1"/>
</dbReference>
<gene>
    <name evidence="10" type="ORF">DNFV4_01369</name>
</gene>
<dbReference type="GO" id="GO:0044874">
    <property type="term" value="P:lipoprotein localization to outer membrane"/>
    <property type="evidence" value="ECO:0007669"/>
    <property type="project" value="TreeGrafter"/>
</dbReference>
<feature type="transmembrane region" description="Helical" evidence="7">
    <location>
        <begin position="302"/>
        <end position="330"/>
    </location>
</feature>
<dbReference type="InterPro" id="IPR025857">
    <property type="entry name" value="MacB_PCD"/>
</dbReference>
<feature type="domain" description="ABC3 transporter permease C-terminal" evidence="8">
    <location>
        <begin position="744"/>
        <end position="859"/>
    </location>
</feature>
<evidence type="ECO:0000313" key="11">
    <source>
        <dbReference type="Proteomes" id="UP001179121"/>
    </source>
</evidence>
<evidence type="ECO:0000256" key="5">
    <source>
        <dbReference type="ARBA" id="ARBA00022989"/>
    </source>
</evidence>
<evidence type="ECO:0000256" key="7">
    <source>
        <dbReference type="SAM" id="Phobius"/>
    </source>
</evidence>
<feature type="transmembrane region" description="Helical" evidence="7">
    <location>
        <begin position="412"/>
        <end position="431"/>
    </location>
</feature>
<evidence type="ECO:0000256" key="2">
    <source>
        <dbReference type="ARBA" id="ARBA00005236"/>
    </source>
</evidence>
<proteinExistence type="inferred from homology"/>
<feature type="transmembrane region" description="Helical" evidence="7">
    <location>
        <begin position="358"/>
        <end position="378"/>
    </location>
</feature>
<keyword evidence="11" id="KW-1185">Reference proteome</keyword>
<dbReference type="Proteomes" id="UP001179121">
    <property type="component" value="Chromosome"/>
</dbReference>
<feature type="transmembrane region" description="Helical" evidence="7">
    <location>
        <begin position="260"/>
        <end position="281"/>
    </location>
</feature>
<evidence type="ECO:0000256" key="4">
    <source>
        <dbReference type="ARBA" id="ARBA00022692"/>
    </source>
</evidence>
<feature type="transmembrane region" description="Helical" evidence="7">
    <location>
        <begin position="735"/>
        <end position="759"/>
    </location>
</feature>
<dbReference type="Pfam" id="PF12704">
    <property type="entry name" value="MacB_PCD"/>
    <property type="match status" value="2"/>
</dbReference>
<protein>
    <submittedName>
        <fullName evidence="10">FtsX-like permease family protein</fullName>
    </submittedName>
</protein>
<organism evidence="10 11">
    <name type="scientific">Nitrospira tepida</name>
    <dbReference type="NCBI Taxonomy" id="2973512"/>
    <lineage>
        <taxon>Bacteria</taxon>
        <taxon>Pseudomonadati</taxon>
        <taxon>Nitrospirota</taxon>
        <taxon>Nitrospiria</taxon>
        <taxon>Nitrospirales</taxon>
        <taxon>Nitrospiraceae</taxon>
        <taxon>Nitrospira</taxon>
    </lineage>
</organism>
<feature type="domain" description="ABC3 transporter permease C-terminal" evidence="8">
    <location>
        <begin position="262"/>
        <end position="387"/>
    </location>
</feature>
<evidence type="ECO:0000259" key="8">
    <source>
        <dbReference type="Pfam" id="PF02687"/>
    </source>
</evidence>
<keyword evidence="4 7" id="KW-0812">Transmembrane</keyword>
<dbReference type="Pfam" id="PF02687">
    <property type="entry name" value="FtsX"/>
    <property type="match status" value="2"/>
</dbReference>
<feature type="transmembrane region" description="Helical" evidence="7">
    <location>
        <begin position="790"/>
        <end position="813"/>
    </location>
</feature>
<comment type="subcellular location">
    <subcellularLocation>
        <location evidence="1">Cell membrane</location>
        <topology evidence="1">Multi-pass membrane protein</topology>
    </subcellularLocation>
</comment>
<dbReference type="PANTHER" id="PTHR30489">
    <property type="entry name" value="LIPOPROTEIN-RELEASING SYSTEM TRANSMEMBRANE PROTEIN LOLE"/>
    <property type="match status" value="1"/>
</dbReference>
<accession>A0AA86T5X1</accession>
<dbReference type="EMBL" id="OX365700">
    <property type="protein sequence ID" value="CAI4030937.1"/>
    <property type="molecule type" value="Genomic_DNA"/>
</dbReference>
<keyword evidence="5 7" id="KW-1133">Transmembrane helix</keyword>
<evidence type="ECO:0000256" key="1">
    <source>
        <dbReference type="ARBA" id="ARBA00004651"/>
    </source>
</evidence>
<evidence type="ECO:0000256" key="6">
    <source>
        <dbReference type="ARBA" id="ARBA00023136"/>
    </source>
</evidence>
<dbReference type="RefSeq" id="WP_289267905.1">
    <property type="nucleotide sequence ID" value="NZ_OX365700.1"/>
</dbReference>
<comment type="similarity">
    <text evidence="2">Belongs to the ABC-4 integral membrane protein family. LolC/E subfamily.</text>
</comment>
<keyword evidence="3" id="KW-1003">Cell membrane</keyword>
<feature type="domain" description="MacB-like periplasmic core" evidence="9">
    <location>
        <begin position="23"/>
        <end position="231"/>
    </location>
</feature>
<feature type="domain" description="MacB-like periplasmic core" evidence="9">
    <location>
        <begin position="495"/>
        <end position="704"/>
    </location>
</feature>
<dbReference type="InterPro" id="IPR051447">
    <property type="entry name" value="Lipoprotein-release_system"/>
</dbReference>
<evidence type="ECO:0000313" key="10">
    <source>
        <dbReference type="EMBL" id="CAI4030937.1"/>
    </source>
</evidence>
<name>A0AA86T5X1_9BACT</name>
<keyword evidence="6 7" id="KW-0472">Membrane</keyword>
<dbReference type="GO" id="GO:0098797">
    <property type="term" value="C:plasma membrane protein complex"/>
    <property type="evidence" value="ECO:0007669"/>
    <property type="project" value="TreeGrafter"/>
</dbReference>
<feature type="transmembrane region" description="Helical" evidence="7">
    <location>
        <begin position="495"/>
        <end position="514"/>
    </location>
</feature>
<dbReference type="InterPro" id="IPR003838">
    <property type="entry name" value="ABC3_permease_C"/>
</dbReference>
<reference evidence="10" key="1">
    <citation type="submission" date="2022-10" db="EMBL/GenBank/DDBJ databases">
        <authorList>
            <person name="Koch H."/>
        </authorList>
    </citation>
    <scope>NUCLEOTIDE SEQUENCE</scope>
    <source>
        <strain evidence="10">DNF</strain>
    </source>
</reference>
<dbReference type="AlphaFoldDB" id="A0AA86T5X1"/>
<dbReference type="KEGG" id="nti:DNFV4_01369"/>
<evidence type="ECO:0000259" key="9">
    <source>
        <dbReference type="Pfam" id="PF12704"/>
    </source>
</evidence>
<sequence>MIGLLLCAWRLAKGHVAGHPLRTILTLVGVSLGVAAPVGLQSANRVVLESFQDAVLEVAGGARLEVVSDRGSLAEDIIVPLRGIPEVAAAVPVLQEGLRRPSSGLAFSVLALDLLELERIKPVRVRDDRLDSSSLRWFESDAVLLGRRLAERLGAQPGRDLDVIAGVEPRRLTVAGILEGTSRGSSVWDDLAVMDIAEAQELFGRVGEVDRIELLVGAEQSLETVQRKVEALLPPSLHARRPAQRGEQVDAMIQAFRLNLLMLSLVGLLVGGFLIYNTLSFSVAQHRREIGILRAIGMTEPALAGLFLIEGALFGMVGGTLGSLLGLALADRLVLLVGRTVTDLYVAVSPGTNIAVDALPLFMRGLILGTGFSLLGALGPSIEAARTKVVQALSAGGYDSARPIRPARHGSIGLMLLSASALLSMVPPIGMIPVGGYLSVLLLLIGFSFLAPLLIHACAGRSLFGGPHRWKTHPRAMLPFLAVQTAGRSPGRNGVTVSALMIGLAIMVGVVLMIQSFRKTVEVWIDQTVVADLIVAPGGWPYAGHEGGRDLVIPRAWADRIAQTPGVEAVETYRDLRIELAGRLRSIVARDLALHAQRSRYLLVHGESKAVLREAVARRGVVISEVLATALHLDDGDEIVLPTPAGEQTFPVMGVFYDYATDGGKIVMDRALFEEFWGEGGATVVPVYLEPGADPEAVARRLEAQFLGLSRATPIFTVIKNAELRREILAIFDRTFALTYVLEVIAVLVGMLGIVNTLLTSVLERQREFATLRAMGAGDGQVTGLVLWEALYLGVIGAVLGVASGLCLALLLVRVINKQSFGWTVQLTVSFPVLAQAVALAMGAALIAGYWPARWVSRQVPAEGLRYE</sequence>
<evidence type="ECO:0000256" key="3">
    <source>
        <dbReference type="ARBA" id="ARBA00022475"/>
    </source>
</evidence>
<feature type="transmembrane region" description="Helical" evidence="7">
    <location>
        <begin position="825"/>
        <end position="851"/>
    </location>
</feature>
<feature type="transmembrane region" description="Helical" evidence="7">
    <location>
        <begin position="437"/>
        <end position="460"/>
    </location>
</feature>